<evidence type="ECO:0000313" key="2">
    <source>
        <dbReference type="Proteomes" id="UP000708347"/>
    </source>
</evidence>
<sequence>MTVLHLPLRLGHHTESSAVFSPCGNYRYRLVRVWDSARPLLGLVTLQPLMADGRRNDATIWCCSEVARSSGYGGIIVRNLYALVSPHPDRIGDHPDPVGPDNDAELAQCSQHDLTVLAWGPGAGPARAHHVAFALWRASCAHGTSLAVLGWTATGQPEHPLSVAAGTTLKCYTAAASAGAHEDEDPRWGRLFFSGIAA</sequence>
<name>A0ABX2K383_9MYCO</name>
<reference evidence="1 2" key="1">
    <citation type="submission" date="2019-05" db="EMBL/GenBank/DDBJ databases">
        <title>Mycolicibacterium sphagni ENV482 genome assembly.</title>
        <authorList>
            <person name="Chen W."/>
            <person name="Faulkner N.W."/>
            <person name="Hyman M.R."/>
        </authorList>
    </citation>
    <scope>NUCLEOTIDE SEQUENCE [LARGE SCALE GENOMIC DNA]</scope>
    <source>
        <strain evidence="1 2">ENV482</strain>
    </source>
</reference>
<dbReference type="Pfam" id="PF07799">
    <property type="entry name" value="DUF1643"/>
    <property type="match status" value="1"/>
</dbReference>
<gene>
    <name evidence="1" type="ORF">FEG63_21865</name>
</gene>
<organism evidence="1 2">
    <name type="scientific">Mycolicibacterium sphagni</name>
    <dbReference type="NCBI Taxonomy" id="1786"/>
    <lineage>
        <taxon>Bacteria</taxon>
        <taxon>Bacillati</taxon>
        <taxon>Actinomycetota</taxon>
        <taxon>Actinomycetes</taxon>
        <taxon>Mycobacteriales</taxon>
        <taxon>Mycobacteriaceae</taxon>
        <taxon>Mycolicibacterium</taxon>
    </lineage>
</organism>
<protein>
    <submittedName>
        <fullName evidence="1">DUF1643 domain-containing protein</fullName>
    </submittedName>
</protein>
<dbReference type="EMBL" id="VBSB01000014">
    <property type="protein sequence ID" value="NTY62192.1"/>
    <property type="molecule type" value="Genomic_DNA"/>
</dbReference>
<dbReference type="InterPro" id="IPR012441">
    <property type="entry name" value="DUF1643"/>
</dbReference>
<dbReference type="Proteomes" id="UP000708347">
    <property type="component" value="Unassembled WGS sequence"/>
</dbReference>
<keyword evidence="2" id="KW-1185">Reference proteome</keyword>
<accession>A0ABX2K383</accession>
<comment type="caution">
    <text evidence="1">The sequence shown here is derived from an EMBL/GenBank/DDBJ whole genome shotgun (WGS) entry which is preliminary data.</text>
</comment>
<dbReference type="RefSeq" id="WP_174399919.1">
    <property type="nucleotide sequence ID" value="NZ_VBSB01000014.1"/>
</dbReference>
<evidence type="ECO:0000313" key="1">
    <source>
        <dbReference type="EMBL" id="NTY62192.1"/>
    </source>
</evidence>
<proteinExistence type="predicted"/>